<dbReference type="AlphaFoldDB" id="A0A1H0RIG1"/>
<sequence>MTDEVTGCACCGPRAEDEIPPEFTVGAVPSACRAGSETAGVPSDDSPAEWAPWSCETPTARQSALVAEFDALFTGALRTFDRPEPNRLRLVLDPAWQDTARLLAEREGRCCSVFTFVLRQHGDELHLDIAVPASQRPVLDALAWHAAETATKGTR</sequence>
<dbReference type="Proteomes" id="UP000199497">
    <property type="component" value="Unassembled WGS sequence"/>
</dbReference>
<accession>A0A1H0RIG1</accession>
<keyword evidence="2" id="KW-1185">Reference proteome</keyword>
<dbReference type="RefSeq" id="WP_211481179.1">
    <property type="nucleotide sequence ID" value="NZ_FNJR01000003.1"/>
</dbReference>
<name>A0A1H0RIG1_9ACTN</name>
<dbReference type="STRING" id="405564.SAMN04487905_10382"/>
<evidence type="ECO:0000313" key="2">
    <source>
        <dbReference type="Proteomes" id="UP000199497"/>
    </source>
</evidence>
<organism evidence="1 2">
    <name type="scientific">Actinopolyspora xinjiangensis</name>
    <dbReference type="NCBI Taxonomy" id="405564"/>
    <lineage>
        <taxon>Bacteria</taxon>
        <taxon>Bacillati</taxon>
        <taxon>Actinomycetota</taxon>
        <taxon>Actinomycetes</taxon>
        <taxon>Actinopolysporales</taxon>
        <taxon>Actinopolysporaceae</taxon>
        <taxon>Actinopolyspora</taxon>
    </lineage>
</organism>
<reference evidence="2" key="1">
    <citation type="submission" date="2016-10" db="EMBL/GenBank/DDBJ databases">
        <authorList>
            <person name="Varghese N."/>
            <person name="Submissions S."/>
        </authorList>
    </citation>
    <scope>NUCLEOTIDE SEQUENCE [LARGE SCALE GENOMIC DNA]</scope>
    <source>
        <strain evidence="2">DSM 46732</strain>
    </source>
</reference>
<protein>
    <submittedName>
        <fullName evidence="1">Uncharacterized protein</fullName>
    </submittedName>
</protein>
<dbReference type="EMBL" id="FNJR01000003">
    <property type="protein sequence ID" value="SDP29304.1"/>
    <property type="molecule type" value="Genomic_DNA"/>
</dbReference>
<evidence type="ECO:0000313" key="1">
    <source>
        <dbReference type="EMBL" id="SDP29304.1"/>
    </source>
</evidence>
<proteinExistence type="predicted"/>
<gene>
    <name evidence="1" type="ORF">SAMN04487905_10382</name>
</gene>